<dbReference type="AlphaFoldDB" id="A0A2P5E9T2"/>
<dbReference type="Proteomes" id="UP000237000">
    <property type="component" value="Unassembled WGS sequence"/>
</dbReference>
<keyword evidence="1" id="KW-0812">Transmembrane</keyword>
<dbReference type="InParanoid" id="A0A2P5E9T2"/>
<comment type="caution">
    <text evidence="2">The sequence shown here is derived from an EMBL/GenBank/DDBJ whole genome shotgun (WGS) entry which is preliminary data.</text>
</comment>
<organism evidence="2 3">
    <name type="scientific">Trema orientale</name>
    <name type="common">Charcoal tree</name>
    <name type="synonym">Celtis orientalis</name>
    <dbReference type="NCBI Taxonomy" id="63057"/>
    <lineage>
        <taxon>Eukaryota</taxon>
        <taxon>Viridiplantae</taxon>
        <taxon>Streptophyta</taxon>
        <taxon>Embryophyta</taxon>
        <taxon>Tracheophyta</taxon>
        <taxon>Spermatophyta</taxon>
        <taxon>Magnoliopsida</taxon>
        <taxon>eudicotyledons</taxon>
        <taxon>Gunneridae</taxon>
        <taxon>Pentapetalae</taxon>
        <taxon>rosids</taxon>
        <taxon>fabids</taxon>
        <taxon>Rosales</taxon>
        <taxon>Cannabaceae</taxon>
        <taxon>Trema</taxon>
    </lineage>
</organism>
<protein>
    <recommendedName>
        <fullName evidence="4">Transmembrane protein</fullName>
    </recommendedName>
</protein>
<accession>A0A2P5E9T2</accession>
<dbReference type="EMBL" id="JXTC01000197">
    <property type="protein sequence ID" value="PON82312.1"/>
    <property type="molecule type" value="Genomic_DNA"/>
</dbReference>
<keyword evidence="1" id="KW-0472">Membrane</keyword>
<sequence length="126" mass="14541">MPTPFTCAHDVALLYRVEGDKLLKRARLDSASRFQVNSIVSSILFCILCFSMLLWLGPKLARPPQQSSPTFAARPPQDRRLHQSSLASIVSLDYRRRRRANFRSLKLYRHSHRLQGLLRRHSGSLQ</sequence>
<evidence type="ECO:0008006" key="4">
    <source>
        <dbReference type="Google" id="ProtNLM"/>
    </source>
</evidence>
<name>A0A2P5E9T2_TREOI</name>
<evidence type="ECO:0000256" key="1">
    <source>
        <dbReference type="SAM" id="Phobius"/>
    </source>
</evidence>
<proteinExistence type="predicted"/>
<keyword evidence="3" id="KW-1185">Reference proteome</keyword>
<evidence type="ECO:0000313" key="3">
    <source>
        <dbReference type="Proteomes" id="UP000237000"/>
    </source>
</evidence>
<gene>
    <name evidence="2" type="ORF">TorRG33x02_219280</name>
</gene>
<feature type="transmembrane region" description="Helical" evidence="1">
    <location>
        <begin position="34"/>
        <end position="56"/>
    </location>
</feature>
<keyword evidence="1" id="KW-1133">Transmembrane helix</keyword>
<reference evidence="3" key="1">
    <citation type="submission" date="2016-06" db="EMBL/GenBank/DDBJ databases">
        <title>Parallel loss of symbiosis genes in relatives of nitrogen-fixing non-legume Parasponia.</title>
        <authorList>
            <person name="Van Velzen R."/>
            <person name="Holmer R."/>
            <person name="Bu F."/>
            <person name="Rutten L."/>
            <person name="Van Zeijl A."/>
            <person name="Liu W."/>
            <person name="Santuari L."/>
            <person name="Cao Q."/>
            <person name="Sharma T."/>
            <person name="Shen D."/>
            <person name="Roswanjaya Y."/>
            <person name="Wardhani T."/>
            <person name="Kalhor M.S."/>
            <person name="Jansen J."/>
            <person name="Van den Hoogen J."/>
            <person name="Gungor B."/>
            <person name="Hartog M."/>
            <person name="Hontelez J."/>
            <person name="Verver J."/>
            <person name="Yang W.-C."/>
            <person name="Schijlen E."/>
            <person name="Repin R."/>
            <person name="Schilthuizen M."/>
            <person name="Schranz E."/>
            <person name="Heidstra R."/>
            <person name="Miyata K."/>
            <person name="Fedorova E."/>
            <person name="Kohlen W."/>
            <person name="Bisseling T."/>
            <person name="Smit S."/>
            <person name="Geurts R."/>
        </authorList>
    </citation>
    <scope>NUCLEOTIDE SEQUENCE [LARGE SCALE GENOMIC DNA]</scope>
    <source>
        <strain evidence="3">cv. RG33-2</strain>
    </source>
</reference>
<evidence type="ECO:0000313" key="2">
    <source>
        <dbReference type="EMBL" id="PON82312.1"/>
    </source>
</evidence>